<comment type="caution">
    <text evidence="1">The sequence shown here is derived from an EMBL/GenBank/DDBJ whole genome shotgun (WGS) entry which is preliminary data.</text>
</comment>
<dbReference type="STRING" id="1802579.A2310_02105"/>
<organism evidence="1 2">
    <name type="scientific">candidate division WOR-1 bacterium RIFOXYB2_FULL_37_13</name>
    <dbReference type="NCBI Taxonomy" id="1802579"/>
    <lineage>
        <taxon>Bacteria</taxon>
        <taxon>Bacillati</taxon>
        <taxon>Saganbacteria</taxon>
    </lineage>
</organism>
<sequence length="80" mass="9365">MKGFKSQNNPKYFLKFENKVIKRIAHIIISFPQDQAKIRILKLKELIFKKIENESDENDLVKNFKIGTSKAIEMALSLLK</sequence>
<evidence type="ECO:0000313" key="1">
    <source>
        <dbReference type="EMBL" id="OGC18583.1"/>
    </source>
</evidence>
<accession>A0A1F4SFT2</accession>
<dbReference type="Proteomes" id="UP000178417">
    <property type="component" value="Unassembled WGS sequence"/>
</dbReference>
<dbReference type="AlphaFoldDB" id="A0A1F4SFT2"/>
<dbReference type="EMBL" id="MEUB01000071">
    <property type="protein sequence ID" value="OGC18583.1"/>
    <property type="molecule type" value="Genomic_DNA"/>
</dbReference>
<proteinExistence type="predicted"/>
<reference evidence="1 2" key="1">
    <citation type="journal article" date="2016" name="Nat. Commun.">
        <title>Thousands of microbial genomes shed light on interconnected biogeochemical processes in an aquifer system.</title>
        <authorList>
            <person name="Anantharaman K."/>
            <person name="Brown C.T."/>
            <person name="Hug L.A."/>
            <person name="Sharon I."/>
            <person name="Castelle C.J."/>
            <person name="Probst A.J."/>
            <person name="Thomas B.C."/>
            <person name="Singh A."/>
            <person name="Wilkins M.J."/>
            <person name="Karaoz U."/>
            <person name="Brodie E.L."/>
            <person name="Williams K.H."/>
            <person name="Hubbard S.S."/>
            <person name="Banfield J.F."/>
        </authorList>
    </citation>
    <scope>NUCLEOTIDE SEQUENCE [LARGE SCALE GENOMIC DNA]</scope>
</reference>
<protein>
    <submittedName>
        <fullName evidence="1">Uncharacterized protein</fullName>
    </submittedName>
</protein>
<gene>
    <name evidence="1" type="ORF">A2310_02105</name>
</gene>
<name>A0A1F4SFT2_UNCSA</name>
<evidence type="ECO:0000313" key="2">
    <source>
        <dbReference type="Proteomes" id="UP000178417"/>
    </source>
</evidence>